<feature type="domain" description="Amine oxidase" evidence="5">
    <location>
        <begin position="30"/>
        <end position="302"/>
    </location>
</feature>
<comment type="caution">
    <text evidence="6">The sequence shown here is derived from an EMBL/GenBank/DDBJ whole genome shotgun (WGS) entry which is preliminary data.</text>
</comment>
<dbReference type="GO" id="GO:0016491">
    <property type="term" value="F:oxidoreductase activity"/>
    <property type="evidence" value="ECO:0007669"/>
    <property type="project" value="InterPro"/>
</dbReference>
<comment type="subunit">
    <text evidence="3">Interacts with COX5B; this interaction may contribute to localize PYROXD2 to the inner face of the inner mitochondrial membrane.</text>
</comment>
<dbReference type="Gene3D" id="3.50.50.60">
    <property type="entry name" value="FAD/NAD(P)-binding domain"/>
    <property type="match status" value="2"/>
</dbReference>
<reference evidence="6" key="1">
    <citation type="journal article" date="2014" name="Front. Microbiol.">
        <title>High frequency of phylogenetically diverse reductive dehalogenase-homologous genes in deep subseafloor sedimentary metagenomes.</title>
        <authorList>
            <person name="Kawai M."/>
            <person name="Futagami T."/>
            <person name="Toyoda A."/>
            <person name="Takaki Y."/>
            <person name="Nishi S."/>
            <person name="Hori S."/>
            <person name="Arai W."/>
            <person name="Tsubouchi T."/>
            <person name="Morono Y."/>
            <person name="Uchiyama I."/>
            <person name="Ito T."/>
            <person name="Fujiyama A."/>
            <person name="Inagaki F."/>
            <person name="Takami H."/>
        </authorList>
    </citation>
    <scope>NUCLEOTIDE SEQUENCE</scope>
    <source>
        <strain evidence="6">Expedition CK06-06</strain>
    </source>
</reference>
<feature type="non-terminal residue" evidence="6">
    <location>
        <position position="430"/>
    </location>
</feature>
<accession>X0S4P8</accession>
<dbReference type="PANTHER" id="PTHR10668">
    <property type="entry name" value="PHYTOENE DEHYDROGENASE"/>
    <property type="match status" value="1"/>
</dbReference>
<protein>
    <recommendedName>
        <fullName evidence="4">Pyridine nucleotide-disulfide oxidoreductase domain-containing protein 2</fullName>
    </recommendedName>
</protein>
<dbReference type="Pfam" id="PF01593">
    <property type="entry name" value="Amino_oxidase"/>
    <property type="match status" value="1"/>
</dbReference>
<dbReference type="SUPFAM" id="SSF51905">
    <property type="entry name" value="FAD/NAD(P)-binding domain"/>
    <property type="match status" value="1"/>
</dbReference>
<name>X0S4P8_9ZZZZ</name>
<gene>
    <name evidence="6" type="ORF">S01H1_05110</name>
</gene>
<comment type="subcellular location">
    <subcellularLocation>
        <location evidence="1">Mitochondrion matrix</location>
    </subcellularLocation>
</comment>
<sequence>MPDPLIGKIFDEFPDESDWDVVIIGGGPNGLIAGAYLSKAGLKVAVVERRYEIGGGLATEEIMFPGYYSNMHAVYHLLVDLMPVLRDFDLNRHALMWTKPNAQAGIVFEDGKSLLLTRMVEDTKDSISKFSFKDAVTFGKVMRGWRRIVTDIIGPATFVPPLSPLDISIAMQRTKVGNEMLELVERSPLDIITENFENDRVRTLMLYASCMWGLDPRETGIGMFVALYLDRAMNKCYCDGGSHKFAGALAREIVVNGGTILDAAEVTKIIMQNGRAAGVEIAEGRTLRSKVVMSTLDPQTTFFDLVGPENLPADLKELVEGWKLDKWSYYTLHVASKEPPHYACDDPWINDAFMVIFGFESMDQLLAHWDNVVAGKVGDNFGGHATCESYFDPHLVHSPWGGHVSFFQMHAPYEIEGGWDKRGPELEEAI</sequence>
<dbReference type="AlphaFoldDB" id="X0S4P8"/>
<dbReference type="PANTHER" id="PTHR10668:SF103">
    <property type="entry name" value="PYRIDINE NUCLEOTIDE-DISULFIDE OXIDOREDUCTASE DOMAIN-CONTAINING PROTEIN 2"/>
    <property type="match status" value="1"/>
</dbReference>
<evidence type="ECO:0000256" key="4">
    <source>
        <dbReference type="ARBA" id="ARBA00040298"/>
    </source>
</evidence>
<dbReference type="InterPro" id="IPR002937">
    <property type="entry name" value="Amino_oxidase"/>
</dbReference>
<evidence type="ECO:0000259" key="5">
    <source>
        <dbReference type="Pfam" id="PF01593"/>
    </source>
</evidence>
<evidence type="ECO:0000256" key="1">
    <source>
        <dbReference type="ARBA" id="ARBA00004305"/>
    </source>
</evidence>
<organism evidence="6">
    <name type="scientific">marine sediment metagenome</name>
    <dbReference type="NCBI Taxonomy" id="412755"/>
    <lineage>
        <taxon>unclassified sequences</taxon>
        <taxon>metagenomes</taxon>
        <taxon>ecological metagenomes</taxon>
    </lineage>
</organism>
<proteinExistence type="predicted"/>
<dbReference type="GO" id="GO:0005759">
    <property type="term" value="C:mitochondrial matrix"/>
    <property type="evidence" value="ECO:0007669"/>
    <property type="project" value="UniProtKB-SubCell"/>
</dbReference>
<comment type="function">
    <text evidence="2">Probable oxidoreductase that may play a role as regulator of mitochondrial function.</text>
</comment>
<evidence type="ECO:0000256" key="2">
    <source>
        <dbReference type="ARBA" id="ARBA00037217"/>
    </source>
</evidence>
<dbReference type="InterPro" id="IPR036188">
    <property type="entry name" value="FAD/NAD-bd_sf"/>
</dbReference>
<evidence type="ECO:0000256" key="3">
    <source>
        <dbReference type="ARBA" id="ARBA00038825"/>
    </source>
</evidence>
<evidence type="ECO:0000313" key="6">
    <source>
        <dbReference type="EMBL" id="GAF70912.1"/>
    </source>
</evidence>
<dbReference type="EMBL" id="BARS01002662">
    <property type="protein sequence ID" value="GAF70912.1"/>
    <property type="molecule type" value="Genomic_DNA"/>
</dbReference>